<evidence type="ECO:0000256" key="11">
    <source>
        <dbReference type="SAM" id="MobiDB-lite"/>
    </source>
</evidence>
<dbReference type="Proteomes" id="UP001642487">
    <property type="component" value="Chromosome 6"/>
</dbReference>
<evidence type="ECO:0000259" key="12">
    <source>
        <dbReference type="PROSITE" id="PS51873"/>
    </source>
</evidence>
<comment type="pathway">
    <text evidence="3">Protein modification; protein ubiquitination.</text>
</comment>
<dbReference type="PROSITE" id="PS51873">
    <property type="entry name" value="TRIAD"/>
    <property type="match status" value="1"/>
</dbReference>
<feature type="domain" description="RING-type" evidence="12">
    <location>
        <begin position="1"/>
        <end position="150"/>
    </location>
</feature>
<evidence type="ECO:0000256" key="8">
    <source>
        <dbReference type="ARBA" id="ARBA00022771"/>
    </source>
</evidence>
<evidence type="ECO:0000256" key="2">
    <source>
        <dbReference type="ARBA" id="ARBA00001947"/>
    </source>
</evidence>
<dbReference type="InterPro" id="IPR027370">
    <property type="entry name" value="Znf-RING_euk"/>
</dbReference>
<keyword evidence="10" id="KW-0862">Zinc</keyword>
<reference evidence="13 14" key="1">
    <citation type="submission" date="2024-03" db="EMBL/GenBank/DDBJ databases">
        <authorList>
            <person name="Gkanogiannis A."/>
            <person name="Becerra Lopez-Lavalle L."/>
        </authorList>
    </citation>
    <scope>NUCLEOTIDE SEQUENCE [LARGE SCALE GENOMIC DNA]</scope>
</reference>
<evidence type="ECO:0000313" key="13">
    <source>
        <dbReference type="EMBL" id="CAK9324758.1"/>
    </source>
</evidence>
<keyword evidence="8" id="KW-0863">Zinc-finger</keyword>
<dbReference type="SMART" id="SM00647">
    <property type="entry name" value="IBR"/>
    <property type="match status" value="1"/>
</dbReference>
<evidence type="ECO:0000256" key="5">
    <source>
        <dbReference type="ARBA" id="ARBA00022679"/>
    </source>
</evidence>
<organism evidence="13 14">
    <name type="scientific">Citrullus colocynthis</name>
    <name type="common">colocynth</name>
    <dbReference type="NCBI Taxonomy" id="252529"/>
    <lineage>
        <taxon>Eukaryota</taxon>
        <taxon>Viridiplantae</taxon>
        <taxon>Streptophyta</taxon>
        <taxon>Embryophyta</taxon>
        <taxon>Tracheophyta</taxon>
        <taxon>Spermatophyta</taxon>
        <taxon>Magnoliopsida</taxon>
        <taxon>eudicotyledons</taxon>
        <taxon>Gunneridae</taxon>
        <taxon>Pentapetalae</taxon>
        <taxon>rosids</taxon>
        <taxon>fabids</taxon>
        <taxon>Cucurbitales</taxon>
        <taxon>Cucurbitaceae</taxon>
        <taxon>Benincaseae</taxon>
        <taxon>Citrullus</taxon>
    </lineage>
</organism>
<dbReference type="InterPro" id="IPR044066">
    <property type="entry name" value="TRIAD_supradom"/>
</dbReference>
<dbReference type="InterPro" id="IPR013083">
    <property type="entry name" value="Znf_RING/FYVE/PHD"/>
</dbReference>
<evidence type="ECO:0000256" key="6">
    <source>
        <dbReference type="ARBA" id="ARBA00022723"/>
    </source>
</evidence>
<feature type="region of interest" description="Disordered" evidence="11">
    <location>
        <begin position="127"/>
        <end position="150"/>
    </location>
</feature>
<dbReference type="Pfam" id="PF13445">
    <property type="entry name" value="zf-RING_UBOX"/>
    <property type="match status" value="1"/>
</dbReference>
<keyword evidence="6" id="KW-0479">Metal-binding</keyword>
<keyword evidence="5" id="KW-0808">Transferase</keyword>
<evidence type="ECO:0000256" key="7">
    <source>
        <dbReference type="ARBA" id="ARBA00022737"/>
    </source>
</evidence>
<protein>
    <recommendedName>
        <fullName evidence="4">RBR-type E3 ubiquitin transferase</fullName>
        <ecNumber evidence="4">2.3.2.31</ecNumber>
    </recommendedName>
</protein>
<dbReference type="EC" id="2.3.2.31" evidence="4"/>
<keyword evidence="14" id="KW-1185">Reference proteome</keyword>
<dbReference type="PANTHER" id="PTHR11685">
    <property type="entry name" value="RBR FAMILY RING FINGER AND IBR DOMAIN-CONTAINING"/>
    <property type="match status" value="1"/>
</dbReference>
<evidence type="ECO:0000256" key="1">
    <source>
        <dbReference type="ARBA" id="ARBA00001798"/>
    </source>
</evidence>
<dbReference type="Gene3D" id="2.20.25.20">
    <property type="match status" value="1"/>
</dbReference>
<accession>A0ABP0YZB4</accession>
<evidence type="ECO:0000256" key="10">
    <source>
        <dbReference type="ARBA" id="ARBA00022833"/>
    </source>
</evidence>
<evidence type="ECO:0000256" key="9">
    <source>
        <dbReference type="ARBA" id="ARBA00022786"/>
    </source>
</evidence>
<dbReference type="InterPro" id="IPR031127">
    <property type="entry name" value="E3_UB_ligase_RBR"/>
</dbReference>
<keyword evidence="9" id="KW-0833">Ubl conjugation pathway</keyword>
<keyword evidence="7" id="KW-0677">Repeat</keyword>
<dbReference type="SUPFAM" id="SSF57850">
    <property type="entry name" value="RING/U-box"/>
    <property type="match status" value="2"/>
</dbReference>
<dbReference type="InterPro" id="IPR002867">
    <property type="entry name" value="IBR_dom"/>
</dbReference>
<dbReference type="Pfam" id="PF01485">
    <property type="entry name" value="IBR"/>
    <property type="match status" value="1"/>
</dbReference>
<evidence type="ECO:0000256" key="4">
    <source>
        <dbReference type="ARBA" id="ARBA00012251"/>
    </source>
</evidence>
<evidence type="ECO:0000313" key="14">
    <source>
        <dbReference type="Proteomes" id="UP001642487"/>
    </source>
</evidence>
<dbReference type="InterPro" id="IPR017907">
    <property type="entry name" value="Znf_RING_CS"/>
</dbReference>
<sequence length="150" mass="16892">MDAKSASEMFTNRVCSHTFCTDCISRHIAAKLEETMAVKCPEPEMCGGLVPKEVLERWGDALFEAMILKSKRLKCPFKDCSAPMIDEGDEEAVECPSCWRMFCTQCKVGWHGEMECGEFEKLRKEAGGSVDRDDGMTMKLADKSKMEEMP</sequence>
<dbReference type="EMBL" id="OZ021740">
    <property type="protein sequence ID" value="CAK9324758.1"/>
    <property type="molecule type" value="Genomic_DNA"/>
</dbReference>
<dbReference type="Gene3D" id="3.30.40.10">
    <property type="entry name" value="Zinc/RING finger domain, C3HC4 (zinc finger)"/>
    <property type="match status" value="1"/>
</dbReference>
<name>A0ABP0YZB4_9ROSI</name>
<evidence type="ECO:0000256" key="3">
    <source>
        <dbReference type="ARBA" id="ARBA00004906"/>
    </source>
</evidence>
<comment type="catalytic activity">
    <reaction evidence="1">
        <text>[E2 ubiquitin-conjugating enzyme]-S-ubiquitinyl-L-cysteine + [acceptor protein]-L-lysine = [E2 ubiquitin-conjugating enzyme]-L-cysteine + [acceptor protein]-N(6)-ubiquitinyl-L-lysine.</text>
        <dbReference type="EC" id="2.3.2.31"/>
    </reaction>
</comment>
<gene>
    <name evidence="13" type="ORF">CITCOLO1_LOCUS17001</name>
</gene>
<comment type="cofactor">
    <cofactor evidence="2">
        <name>Zn(2+)</name>
        <dbReference type="ChEBI" id="CHEBI:29105"/>
    </cofactor>
</comment>
<dbReference type="PROSITE" id="PS00518">
    <property type="entry name" value="ZF_RING_1"/>
    <property type="match status" value="1"/>
</dbReference>
<proteinExistence type="predicted"/>